<gene>
    <name evidence="1" type="ORF">L207DRAFT_523135</name>
</gene>
<sequence length="320" mass="36694">MTDSSINQTVMVPTHVLQSLLTSVNNLQNEVSLLRQEHKTNKDVVSTIQTTINAEFDCPTELGAFSVFLRLRIEVRHMIWDSALETPRVVGARIVVQDGGDAEEVLVPTAPNSPILGRVPLLYLNPEVDTLWVVNYTPERARQERITDSVVFGKYSQLRKIAIPFRTWKSFTWAAGGEEEDNAARFLTLFHDKGIEEIVLMPGEQEDAAENTDIVLVRPREIVEFYMDEDWVQELNAIYVWPSDELLRWSRAEKYTNEILETILEIYMQAQSITKDNPVNSHNNVHNVVLQWAKGAWKAPVFKFMEATTREELVRLNLNI</sequence>
<accession>A0A2J6SAH8</accession>
<proteinExistence type="predicted"/>
<dbReference type="OrthoDB" id="3560099at2759"/>
<dbReference type="AlphaFoldDB" id="A0A2J6SAH8"/>
<protein>
    <submittedName>
        <fullName evidence="1">Uncharacterized protein</fullName>
    </submittedName>
</protein>
<organism evidence="1 2">
    <name type="scientific">Hyaloscypha variabilis (strain UAMH 11265 / GT02V1 / F)</name>
    <name type="common">Meliniomyces variabilis</name>
    <dbReference type="NCBI Taxonomy" id="1149755"/>
    <lineage>
        <taxon>Eukaryota</taxon>
        <taxon>Fungi</taxon>
        <taxon>Dikarya</taxon>
        <taxon>Ascomycota</taxon>
        <taxon>Pezizomycotina</taxon>
        <taxon>Leotiomycetes</taxon>
        <taxon>Helotiales</taxon>
        <taxon>Hyaloscyphaceae</taxon>
        <taxon>Hyaloscypha</taxon>
        <taxon>Hyaloscypha variabilis</taxon>
    </lineage>
</organism>
<keyword evidence="2" id="KW-1185">Reference proteome</keyword>
<reference evidence="1 2" key="1">
    <citation type="submission" date="2016-04" db="EMBL/GenBank/DDBJ databases">
        <title>A degradative enzymes factory behind the ericoid mycorrhizal symbiosis.</title>
        <authorList>
            <consortium name="DOE Joint Genome Institute"/>
            <person name="Martino E."/>
            <person name="Morin E."/>
            <person name="Grelet G."/>
            <person name="Kuo A."/>
            <person name="Kohler A."/>
            <person name="Daghino S."/>
            <person name="Barry K."/>
            <person name="Choi C."/>
            <person name="Cichocki N."/>
            <person name="Clum A."/>
            <person name="Copeland A."/>
            <person name="Hainaut M."/>
            <person name="Haridas S."/>
            <person name="Labutti K."/>
            <person name="Lindquist E."/>
            <person name="Lipzen A."/>
            <person name="Khouja H.-R."/>
            <person name="Murat C."/>
            <person name="Ohm R."/>
            <person name="Olson A."/>
            <person name="Spatafora J."/>
            <person name="Veneault-Fourrey C."/>
            <person name="Henrissat B."/>
            <person name="Grigoriev I."/>
            <person name="Martin F."/>
            <person name="Perotto S."/>
        </authorList>
    </citation>
    <scope>NUCLEOTIDE SEQUENCE [LARGE SCALE GENOMIC DNA]</scope>
    <source>
        <strain evidence="1 2">F</strain>
    </source>
</reference>
<evidence type="ECO:0000313" key="1">
    <source>
        <dbReference type="EMBL" id="PMD47777.1"/>
    </source>
</evidence>
<dbReference type="EMBL" id="KZ613938">
    <property type="protein sequence ID" value="PMD47777.1"/>
    <property type="molecule type" value="Genomic_DNA"/>
</dbReference>
<dbReference type="Proteomes" id="UP000235786">
    <property type="component" value="Unassembled WGS sequence"/>
</dbReference>
<evidence type="ECO:0000313" key="2">
    <source>
        <dbReference type="Proteomes" id="UP000235786"/>
    </source>
</evidence>
<name>A0A2J6SAH8_HYAVF</name>